<feature type="region of interest" description="Disordered" evidence="1">
    <location>
        <begin position="77"/>
        <end position="97"/>
    </location>
</feature>
<keyword evidence="4" id="KW-1185">Reference proteome</keyword>
<dbReference type="Proteomes" id="UP000005408">
    <property type="component" value="Unassembled WGS sequence"/>
</dbReference>
<organism evidence="3 4">
    <name type="scientific">Magallana gigas</name>
    <name type="common">Pacific oyster</name>
    <name type="synonym">Crassostrea gigas</name>
    <dbReference type="NCBI Taxonomy" id="29159"/>
    <lineage>
        <taxon>Eukaryota</taxon>
        <taxon>Metazoa</taxon>
        <taxon>Spiralia</taxon>
        <taxon>Lophotrochozoa</taxon>
        <taxon>Mollusca</taxon>
        <taxon>Bivalvia</taxon>
        <taxon>Autobranchia</taxon>
        <taxon>Pteriomorphia</taxon>
        <taxon>Ostreida</taxon>
        <taxon>Ostreoidea</taxon>
        <taxon>Ostreidae</taxon>
        <taxon>Magallana</taxon>
    </lineage>
</organism>
<evidence type="ECO:0000313" key="4">
    <source>
        <dbReference type="Proteomes" id="UP000005408"/>
    </source>
</evidence>
<feature type="transmembrane region" description="Helical" evidence="2">
    <location>
        <begin position="31"/>
        <end position="50"/>
    </location>
</feature>
<reference evidence="3" key="1">
    <citation type="submission" date="2022-08" db="UniProtKB">
        <authorList>
            <consortium name="EnsemblMetazoa"/>
        </authorList>
    </citation>
    <scope>IDENTIFICATION</scope>
    <source>
        <strain evidence="3">05x7-T-G4-1.051#20</strain>
    </source>
</reference>
<proteinExistence type="predicted"/>
<protein>
    <submittedName>
        <fullName evidence="3">Uncharacterized protein</fullName>
    </submittedName>
</protein>
<evidence type="ECO:0000313" key="3">
    <source>
        <dbReference type="EnsemblMetazoa" id="G1888.1:cds"/>
    </source>
</evidence>
<feature type="compositionally biased region" description="Low complexity" evidence="1">
    <location>
        <begin position="82"/>
        <end position="92"/>
    </location>
</feature>
<dbReference type="AlphaFoldDB" id="A0A8W8JJ32"/>
<name>A0A8W8JJ32_MAGGI</name>
<evidence type="ECO:0000256" key="2">
    <source>
        <dbReference type="SAM" id="Phobius"/>
    </source>
</evidence>
<keyword evidence="2" id="KW-1133">Transmembrane helix</keyword>
<accession>A0A8W8JJ32</accession>
<feature type="region of interest" description="Disordered" evidence="1">
    <location>
        <begin position="121"/>
        <end position="157"/>
    </location>
</feature>
<keyword evidence="2" id="KW-0472">Membrane</keyword>
<evidence type="ECO:0000256" key="1">
    <source>
        <dbReference type="SAM" id="MobiDB-lite"/>
    </source>
</evidence>
<keyword evidence="2" id="KW-0812">Transmembrane</keyword>
<sequence>MAECWVTQRSKVNEKKGLVIRRLKTTVKERFVFKMIAVFTVVLLMALGQLSPAEGAVDQNAKWNQLLTILNKASLGAKISSPPKTKTKPTTTRSGNPKLFFQTQAALGVDITAAGRTNTPRKAVAAKPVQAGVPVPPLPPGLLMSDTIPQKDSEDDD</sequence>
<dbReference type="EnsemblMetazoa" id="G1888.1">
    <property type="protein sequence ID" value="G1888.1:cds"/>
    <property type="gene ID" value="G1888"/>
</dbReference>